<evidence type="ECO:0000256" key="1">
    <source>
        <dbReference type="SAM" id="MobiDB-lite"/>
    </source>
</evidence>
<dbReference type="RefSeq" id="XP_027615913.1">
    <property type="nucleotide sequence ID" value="XM_027760112.1"/>
</dbReference>
<protein>
    <submittedName>
        <fullName evidence="2">Uncharacterized protein</fullName>
    </submittedName>
</protein>
<feature type="region of interest" description="Disordered" evidence="1">
    <location>
        <begin position="1"/>
        <end position="20"/>
    </location>
</feature>
<name>A0A401GS60_9APHY</name>
<gene>
    <name evidence="2" type="ORF">SCP_0701850</name>
</gene>
<reference evidence="2 3" key="1">
    <citation type="journal article" date="2018" name="Sci. Rep.">
        <title>Genome sequence of the cauliflower mushroom Sparassis crispa (Hanabiratake) and its association with beneficial usage.</title>
        <authorList>
            <person name="Kiyama R."/>
            <person name="Furutani Y."/>
            <person name="Kawaguchi K."/>
            <person name="Nakanishi T."/>
        </authorList>
    </citation>
    <scope>NUCLEOTIDE SEQUENCE [LARGE SCALE GENOMIC DNA]</scope>
</reference>
<dbReference type="InParanoid" id="A0A401GS60"/>
<dbReference type="EMBL" id="BFAD01000007">
    <property type="protein sequence ID" value="GBE85000.1"/>
    <property type="molecule type" value="Genomic_DNA"/>
</dbReference>
<feature type="region of interest" description="Disordered" evidence="1">
    <location>
        <begin position="88"/>
        <end position="110"/>
    </location>
</feature>
<keyword evidence="3" id="KW-1185">Reference proteome</keyword>
<evidence type="ECO:0000313" key="2">
    <source>
        <dbReference type="EMBL" id="GBE85000.1"/>
    </source>
</evidence>
<organism evidence="2 3">
    <name type="scientific">Sparassis crispa</name>
    <dbReference type="NCBI Taxonomy" id="139825"/>
    <lineage>
        <taxon>Eukaryota</taxon>
        <taxon>Fungi</taxon>
        <taxon>Dikarya</taxon>
        <taxon>Basidiomycota</taxon>
        <taxon>Agaricomycotina</taxon>
        <taxon>Agaricomycetes</taxon>
        <taxon>Polyporales</taxon>
        <taxon>Sparassidaceae</taxon>
        <taxon>Sparassis</taxon>
    </lineage>
</organism>
<proteinExistence type="predicted"/>
<accession>A0A401GS60</accession>
<dbReference type="AlphaFoldDB" id="A0A401GS60"/>
<sequence>MSTAGNADGACSTKDNAHSSGMGSTVLVSVFFADGTLPILSLMHDVASFNNSNQFICISLIPNITETLGGVEVLLEHLPVLPPSRPIRHEGKVGMPAHPLSCVKHGESRK</sequence>
<comment type="caution">
    <text evidence="2">The sequence shown here is derived from an EMBL/GenBank/DDBJ whole genome shotgun (WGS) entry which is preliminary data.</text>
</comment>
<dbReference type="GeneID" id="38781917"/>
<dbReference type="Proteomes" id="UP000287166">
    <property type="component" value="Unassembled WGS sequence"/>
</dbReference>
<evidence type="ECO:0000313" key="3">
    <source>
        <dbReference type="Proteomes" id="UP000287166"/>
    </source>
</evidence>